<dbReference type="AlphaFoldDB" id="A0A087T1V4"/>
<evidence type="ECO:0000313" key="2">
    <source>
        <dbReference type="Proteomes" id="UP000054359"/>
    </source>
</evidence>
<evidence type="ECO:0000313" key="1">
    <source>
        <dbReference type="EMBL" id="KFM59093.1"/>
    </source>
</evidence>
<proteinExistence type="predicted"/>
<feature type="non-terminal residue" evidence="1">
    <location>
        <position position="48"/>
    </location>
</feature>
<organism evidence="1 2">
    <name type="scientific">Stegodyphus mimosarum</name>
    <name type="common">African social velvet spider</name>
    <dbReference type="NCBI Taxonomy" id="407821"/>
    <lineage>
        <taxon>Eukaryota</taxon>
        <taxon>Metazoa</taxon>
        <taxon>Ecdysozoa</taxon>
        <taxon>Arthropoda</taxon>
        <taxon>Chelicerata</taxon>
        <taxon>Arachnida</taxon>
        <taxon>Araneae</taxon>
        <taxon>Araneomorphae</taxon>
        <taxon>Entelegynae</taxon>
        <taxon>Eresoidea</taxon>
        <taxon>Eresidae</taxon>
        <taxon>Stegodyphus</taxon>
    </lineage>
</organism>
<keyword evidence="2" id="KW-1185">Reference proteome</keyword>
<dbReference type="Proteomes" id="UP000054359">
    <property type="component" value="Unassembled WGS sequence"/>
</dbReference>
<feature type="non-terminal residue" evidence="1">
    <location>
        <position position="1"/>
    </location>
</feature>
<accession>A0A087T1V4</accession>
<name>A0A087T1V4_STEMI</name>
<reference evidence="1 2" key="1">
    <citation type="submission" date="2013-11" db="EMBL/GenBank/DDBJ databases">
        <title>Genome sequencing of Stegodyphus mimosarum.</title>
        <authorList>
            <person name="Bechsgaard J."/>
        </authorList>
    </citation>
    <scope>NUCLEOTIDE SEQUENCE [LARGE SCALE GENOMIC DNA]</scope>
</reference>
<sequence>SLLPDESFKFIGLRKEPFCSGPTEESLSYFEAGRKKMSSPRRDSNLDY</sequence>
<protein>
    <submittedName>
        <fullName evidence="1">Uncharacterized protein</fullName>
    </submittedName>
</protein>
<gene>
    <name evidence="1" type="ORF">X975_06584</name>
</gene>
<dbReference type="EMBL" id="KK113013">
    <property type="protein sequence ID" value="KFM59093.1"/>
    <property type="molecule type" value="Genomic_DNA"/>
</dbReference>